<dbReference type="EMBL" id="JAGPNK010000002">
    <property type="protein sequence ID" value="KAH7325663.1"/>
    <property type="molecule type" value="Genomic_DNA"/>
</dbReference>
<name>A0A8K0T0H3_9HYPO</name>
<evidence type="ECO:0000256" key="1">
    <source>
        <dbReference type="SAM" id="MobiDB-lite"/>
    </source>
</evidence>
<dbReference type="Pfam" id="PF06985">
    <property type="entry name" value="HET"/>
    <property type="match status" value="1"/>
</dbReference>
<dbReference type="PANTHER" id="PTHR10622:SF10">
    <property type="entry name" value="HET DOMAIN-CONTAINING PROTEIN"/>
    <property type="match status" value="1"/>
</dbReference>
<evidence type="ECO:0000313" key="3">
    <source>
        <dbReference type="EMBL" id="KAH7325663.1"/>
    </source>
</evidence>
<sequence>MRLLNARTLQFKEVQGLRGMPKYAILSHTWADTEVVYADLIASPQLARQRPEFAKVKLATQQALKDGLDYIWIDTCNMDKSSSAELSETINSMFMLYKNAEVCYAYLVDVAEPPPAGWNDDGHNDDAWTNAFASARWFTRGWTLQELLAPRNVVFYSSDWRRIGTKRELCQTIARNTGISSAILLGSDPGTTLVAERMSWAANRKTSRVEDQAYCLLGLFDINMPLLYGEGERAFVRLQHEIIKTTNDRSIFLWTAAEASCTTFRNMFARSPAEFASFNDYDLSACYGRFDLTQSGLEIDMPLLEVPGAEDPEFFGVVIDAGQGFHCICLRQIGENEYLRIDADRIFPILNPDYNQFASENPRLRPHWITIPNKLSNFSGRSYMDLRLGGFHVEYHPVELQISSVEPSYAWVAGTNTLEMDLSKDLRPLEDAETGWKIVFSEISHSHTSFTVDLMEFLRYPGQWRMESSSNEKYGYVVTMSQRFIGDKKMNVVRVQYQIKDEGGMKISSEKNPLPGRYISYRNASEEDHAKMIATWAREREQKEVKSIESSRVGEEELSQPEDKDDNAVGRTDEIDDQPNSAPESSKSTDMVPEQV</sequence>
<feature type="region of interest" description="Disordered" evidence="1">
    <location>
        <begin position="539"/>
        <end position="596"/>
    </location>
</feature>
<dbReference type="InterPro" id="IPR010730">
    <property type="entry name" value="HET"/>
</dbReference>
<feature type="compositionally biased region" description="Polar residues" evidence="1">
    <location>
        <begin position="578"/>
        <end position="589"/>
    </location>
</feature>
<accession>A0A8K0T0H3</accession>
<organism evidence="3 4">
    <name type="scientific">Stachybotrys elegans</name>
    <dbReference type="NCBI Taxonomy" id="80388"/>
    <lineage>
        <taxon>Eukaryota</taxon>
        <taxon>Fungi</taxon>
        <taxon>Dikarya</taxon>
        <taxon>Ascomycota</taxon>
        <taxon>Pezizomycotina</taxon>
        <taxon>Sordariomycetes</taxon>
        <taxon>Hypocreomycetidae</taxon>
        <taxon>Hypocreales</taxon>
        <taxon>Stachybotryaceae</taxon>
        <taxon>Stachybotrys</taxon>
    </lineage>
</organism>
<feature type="compositionally biased region" description="Acidic residues" evidence="1">
    <location>
        <begin position="556"/>
        <end position="565"/>
    </location>
</feature>
<dbReference type="PANTHER" id="PTHR10622">
    <property type="entry name" value="HET DOMAIN-CONTAINING PROTEIN"/>
    <property type="match status" value="1"/>
</dbReference>
<dbReference type="OrthoDB" id="20872at2759"/>
<proteinExistence type="predicted"/>
<feature type="domain" description="Heterokaryon incompatibility" evidence="2">
    <location>
        <begin position="23"/>
        <end position="108"/>
    </location>
</feature>
<feature type="compositionally biased region" description="Basic and acidic residues" evidence="1">
    <location>
        <begin position="539"/>
        <end position="555"/>
    </location>
</feature>
<reference evidence="3" key="1">
    <citation type="journal article" date="2021" name="Nat. Commun.">
        <title>Genetic determinants of endophytism in the Arabidopsis root mycobiome.</title>
        <authorList>
            <person name="Mesny F."/>
            <person name="Miyauchi S."/>
            <person name="Thiergart T."/>
            <person name="Pickel B."/>
            <person name="Atanasova L."/>
            <person name="Karlsson M."/>
            <person name="Huettel B."/>
            <person name="Barry K.W."/>
            <person name="Haridas S."/>
            <person name="Chen C."/>
            <person name="Bauer D."/>
            <person name="Andreopoulos W."/>
            <person name="Pangilinan J."/>
            <person name="LaButti K."/>
            <person name="Riley R."/>
            <person name="Lipzen A."/>
            <person name="Clum A."/>
            <person name="Drula E."/>
            <person name="Henrissat B."/>
            <person name="Kohler A."/>
            <person name="Grigoriev I.V."/>
            <person name="Martin F.M."/>
            <person name="Hacquard S."/>
        </authorList>
    </citation>
    <scope>NUCLEOTIDE SEQUENCE</scope>
    <source>
        <strain evidence="3">MPI-CAGE-CH-0235</strain>
    </source>
</reference>
<protein>
    <submittedName>
        <fullName evidence="3">Heterokaryon incompatibility protein-domain-containing protein</fullName>
    </submittedName>
</protein>
<gene>
    <name evidence="3" type="ORF">B0I35DRAFT_420902</name>
</gene>
<evidence type="ECO:0000259" key="2">
    <source>
        <dbReference type="Pfam" id="PF06985"/>
    </source>
</evidence>
<comment type="caution">
    <text evidence="3">The sequence shown here is derived from an EMBL/GenBank/DDBJ whole genome shotgun (WGS) entry which is preliminary data.</text>
</comment>
<evidence type="ECO:0000313" key="4">
    <source>
        <dbReference type="Proteomes" id="UP000813444"/>
    </source>
</evidence>
<dbReference type="AlphaFoldDB" id="A0A8K0T0H3"/>
<keyword evidence="4" id="KW-1185">Reference proteome</keyword>
<dbReference type="Proteomes" id="UP000813444">
    <property type="component" value="Unassembled WGS sequence"/>
</dbReference>